<feature type="region of interest" description="Disordered" evidence="1">
    <location>
        <begin position="1838"/>
        <end position="1859"/>
    </location>
</feature>
<feature type="region of interest" description="Disordered" evidence="1">
    <location>
        <begin position="917"/>
        <end position="946"/>
    </location>
</feature>
<dbReference type="SUPFAM" id="SSF81878">
    <property type="entry name" value="BRCA2 tower domain"/>
    <property type="match status" value="1"/>
</dbReference>
<dbReference type="EMBL" id="JADGJQ010000103">
    <property type="protein sequence ID" value="KAJ3169745.1"/>
    <property type="molecule type" value="Genomic_DNA"/>
</dbReference>
<dbReference type="Gene3D" id="2.40.50.140">
    <property type="entry name" value="Nucleic acid-binding proteins"/>
    <property type="match status" value="3"/>
</dbReference>
<keyword evidence="4" id="KW-1185">Reference proteome</keyword>
<dbReference type="InterPro" id="IPR015205">
    <property type="entry name" value="Tower_dom"/>
</dbReference>
<dbReference type="PANTHER" id="PTHR11289">
    <property type="entry name" value="BREAST CANCER TYPE 2 SUSCEPTIBILITY PROTEIN BRCA2"/>
    <property type="match status" value="1"/>
</dbReference>
<dbReference type="InterPro" id="IPR015252">
    <property type="entry name" value="BRCA2_hlx"/>
</dbReference>
<feature type="region of interest" description="Disordered" evidence="1">
    <location>
        <begin position="725"/>
        <end position="762"/>
    </location>
</feature>
<name>A0AAD5TDD1_9FUNG</name>
<dbReference type="InterPro" id="IPR015525">
    <property type="entry name" value="BRCA2"/>
</dbReference>
<dbReference type="SUPFAM" id="SSF81872">
    <property type="entry name" value="BRCA2 helical domain"/>
    <property type="match status" value="1"/>
</dbReference>
<feature type="compositionally biased region" description="Basic and acidic residues" evidence="1">
    <location>
        <begin position="1052"/>
        <end position="1066"/>
    </location>
</feature>
<dbReference type="SUPFAM" id="SSF50249">
    <property type="entry name" value="Nucleic acid-binding proteins"/>
    <property type="match status" value="2"/>
</dbReference>
<feature type="region of interest" description="Disordered" evidence="1">
    <location>
        <begin position="961"/>
        <end position="1158"/>
    </location>
</feature>
<feature type="region of interest" description="Disordered" evidence="1">
    <location>
        <begin position="246"/>
        <end position="266"/>
    </location>
</feature>
<feature type="compositionally biased region" description="Basic and acidic residues" evidence="1">
    <location>
        <begin position="412"/>
        <end position="423"/>
    </location>
</feature>
<gene>
    <name evidence="3" type="primary">BRCA2</name>
    <name evidence="3" type="ORF">HDU87_000538</name>
</gene>
<dbReference type="Pfam" id="PF09103">
    <property type="entry name" value="BRCA-2_OB1"/>
    <property type="match status" value="1"/>
</dbReference>
<organism evidence="3 4">
    <name type="scientific">Geranomyces variabilis</name>
    <dbReference type="NCBI Taxonomy" id="109894"/>
    <lineage>
        <taxon>Eukaryota</taxon>
        <taxon>Fungi</taxon>
        <taxon>Fungi incertae sedis</taxon>
        <taxon>Chytridiomycota</taxon>
        <taxon>Chytridiomycota incertae sedis</taxon>
        <taxon>Chytridiomycetes</taxon>
        <taxon>Spizellomycetales</taxon>
        <taxon>Powellomycetaceae</taxon>
        <taxon>Geranomyces</taxon>
    </lineage>
</organism>
<feature type="region of interest" description="Disordered" evidence="1">
    <location>
        <begin position="508"/>
        <end position="533"/>
    </location>
</feature>
<dbReference type="InterPro" id="IPR015187">
    <property type="entry name" value="BRCA2_OB_1"/>
</dbReference>
<dbReference type="GO" id="GO:0000724">
    <property type="term" value="P:double-strand break repair via homologous recombination"/>
    <property type="evidence" value="ECO:0007669"/>
    <property type="project" value="InterPro"/>
</dbReference>
<evidence type="ECO:0000313" key="3">
    <source>
        <dbReference type="EMBL" id="KAJ3169745.1"/>
    </source>
</evidence>
<evidence type="ECO:0000259" key="2">
    <source>
        <dbReference type="SMART" id="SM01341"/>
    </source>
</evidence>
<dbReference type="Pfam" id="PF21318">
    <property type="entry name" value="BRCA2DBD_OB2"/>
    <property type="match status" value="1"/>
</dbReference>
<feature type="region of interest" description="Disordered" evidence="1">
    <location>
        <begin position="806"/>
        <end position="896"/>
    </location>
</feature>
<dbReference type="InterPro" id="IPR012340">
    <property type="entry name" value="NA-bd_OB-fold"/>
</dbReference>
<dbReference type="SMART" id="SM01341">
    <property type="entry name" value="Tower"/>
    <property type="match status" value="1"/>
</dbReference>
<dbReference type="InterPro" id="IPR036315">
    <property type="entry name" value="BRCA2_hlx_sf"/>
</dbReference>
<feature type="region of interest" description="Disordered" evidence="1">
    <location>
        <begin position="355"/>
        <end position="429"/>
    </location>
</feature>
<feature type="compositionally biased region" description="Low complexity" evidence="1">
    <location>
        <begin position="146"/>
        <end position="161"/>
    </location>
</feature>
<dbReference type="Proteomes" id="UP001212152">
    <property type="component" value="Unassembled WGS sequence"/>
</dbReference>
<feature type="region of interest" description="Disordered" evidence="1">
    <location>
        <begin position="118"/>
        <end position="172"/>
    </location>
</feature>
<comment type="caution">
    <text evidence="3">The sequence shown here is derived from an EMBL/GenBank/DDBJ whole genome shotgun (WGS) entry which is preliminary data.</text>
</comment>
<evidence type="ECO:0000256" key="1">
    <source>
        <dbReference type="SAM" id="MobiDB-lite"/>
    </source>
</evidence>
<feature type="compositionally biased region" description="Low complexity" evidence="1">
    <location>
        <begin position="729"/>
        <end position="740"/>
    </location>
</feature>
<feature type="compositionally biased region" description="Low complexity" evidence="1">
    <location>
        <begin position="1136"/>
        <end position="1157"/>
    </location>
</feature>
<feature type="region of interest" description="Disordered" evidence="1">
    <location>
        <begin position="770"/>
        <end position="789"/>
    </location>
</feature>
<accession>A0AAD5TDD1</accession>
<feature type="domain" description="Tower" evidence="2">
    <location>
        <begin position="1482"/>
        <end position="1523"/>
    </location>
</feature>
<dbReference type="CDD" id="cd04493">
    <property type="entry name" value="BRCA2DBD_OB1"/>
    <property type="match status" value="1"/>
</dbReference>
<protein>
    <submittedName>
        <fullName evidence="3">Breast cancer 2, early onset</fullName>
    </submittedName>
</protein>
<dbReference type="Pfam" id="PF09169">
    <property type="entry name" value="BRCA-2_helical"/>
    <property type="match status" value="1"/>
</dbReference>
<feature type="compositionally biased region" description="Polar residues" evidence="1">
    <location>
        <begin position="355"/>
        <end position="371"/>
    </location>
</feature>
<reference evidence="3" key="1">
    <citation type="submission" date="2020-05" db="EMBL/GenBank/DDBJ databases">
        <title>Phylogenomic resolution of chytrid fungi.</title>
        <authorList>
            <person name="Stajich J.E."/>
            <person name="Amses K."/>
            <person name="Simmons R."/>
            <person name="Seto K."/>
            <person name="Myers J."/>
            <person name="Bonds A."/>
            <person name="Quandt C.A."/>
            <person name="Barry K."/>
            <person name="Liu P."/>
            <person name="Grigoriev I."/>
            <person name="Longcore J.E."/>
            <person name="James T.Y."/>
        </authorList>
    </citation>
    <scope>NUCLEOTIDE SEQUENCE</scope>
    <source>
        <strain evidence="3">JEL0379</strain>
    </source>
</reference>
<feature type="region of interest" description="Disordered" evidence="1">
    <location>
        <begin position="1"/>
        <end position="31"/>
    </location>
</feature>
<dbReference type="GO" id="GO:0006355">
    <property type="term" value="P:regulation of DNA-templated transcription"/>
    <property type="evidence" value="ECO:0007669"/>
    <property type="project" value="TreeGrafter"/>
</dbReference>
<sequence length="1883" mass="205143">MRGAQLEFRAAHEDPATLPIVNDSETEDEGVAEDDMAAVTLALKPHEQREVDDRPDELLDPLSNTDVAAVHAHDGLVENEAEKDESPYILVSCPALSPLPPVAAAADIDVLAIADPEDKSIDLSPPPDRGNNDVPLMPTADELRLPKPTSHSTSSISSSPTERVSAKGVPVPFTPNHADSLEDALLDDTNILSQPSQTLMDAPPSAPNPAIDNFVDFGDDEDEGDEYGGDIPASFLATIHSMTQDYRRNENSSVSDPSPEDVDGHLKSSQEYYHDDDEITCSFLEGVDQHTSLAHRAQNPAVLGRAPGFVAASGRKIEVAPESLDAIRALAEDDFREAPKVSFVPQSLADLRISSSQRARSRDLTSSQMSAKANRLESFPRSSIVAGPKASEVAPPPRVAGDMQSSAAAARTEAETAEEREFAHASPSLSGKMKQIAVSIVESPHVATCHARAAEPYTENPSPKRARYMTADVEFDRPGHLLPETPHPQQEPPSLADSAIPFSRFADRLNGSTPITPARARPPDTGFMLGTPIKRGTSTLGGFSTGTGKRLPIISEKAQLYAKQLGFENRAFNLNPETLTEEPGTPQRPCTPLPMSTSEPPDILDILFNPDPVTPNVKSAPSLTGFSTGAGKALPLTSAKARAHARVLGFDDDGLDGIAAETPVPKPFNRSADPSTRPQAVATFETPISKPAMSPFVGFASGSGKRLAPVSERAHAHVRSLGIVDPVPAQQSADSRQSSSLIGETPTRRPSNAFQTPVGKPPVPAAFEGFALGNGKELPPISQQAHAHAQLLRFDEDEAVPAQPRRRLSNAFETPVSKPPSEFKGFASGNGKQLPPVSDKARAHLKLRGLDDDEEVPSDSHSSNAFETPESKPPSKFQGFAPGNGKQLPPVSAKARAHLKQLGLDDDDAMRSELRHPSNAFETPVSKPPSGFQGFASGNGKQLPPVSENARAHLKQLGLDDDDAMPSELRHPSNAFETPVSKPPSGFQGFASGNGKQLPPVSEKTRAHLKQLGLDDDDASCPRTPASPVDNMRSKDVAPKLSSPSTLMPDKGLAREEDESANKENEAVSEANGIEPSIGGNAKSSTPMPLGVRRPAETPNARKSVAVPKHTPFNKNGATVGPHGKVFALPGPPTTTSPSPHAQTPVRRSSSFSSPMSTQKKMFKPLNICLKLEALQGPGRTGHSPMGQAREITQPTKMHVPLCDLSARPQRPLVNSKNRHIQSLGNHQDINQDIPGIAAANAGSHVFRQLDGTTWGAREARTQLLQKHVSANLVTEQWVNNHYRWIVWQLASQVRSFPELEPNIWHKDAAFDKLVYRYEREINCASRSAIKKIVERDDIPESYMVLCVSQISKELLSDGEGSARSGSDWDFELTDGWYPIKASVDEALQVYIRQRKILVGDKISVCGAQLVRGADPCPVLEATDAVRLKLTVNGTHRARWNVRLGYQRSRHFTVGLRQVLPAGGAVPCVDVIVCRRYVPRFLEKLPEGGSVFRNQKAEEEAYRIWQREHGKALQRAISAVEAEFANVDGSPDGPEEAADWEEEIRGTTDPAERVRLKACQKEAVENAQRCAMERRQALMMDEVNARMETEMPPRDVSKFITFRVCDYPPEGILAHQTREALLTVWNPDEALASRLQEGRRFKIYNLTTSDNTRDTRMSLNLKAQRSTKYIERVAAADRLVNSLYSERVYARVDTLVGTPSAADVDVLVVTIKSSEIRALPQQNTSPRHVVTVLCTDQSKALLVLEVSAGTREAVDFQPFTLLHCHNLEYVYYDRHFHVLKLKETANSDVSRIARTPYEKAQDRLLSDWCKESCAELREMVSSNGELLQDMATYTGAEKSDARARERTHSQLAVEEQNPTARDGEVYDDEIFGNLSLSLPCDDF</sequence>
<dbReference type="PANTHER" id="PTHR11289:SF0">
    <property type="entry name" value="BREAST CANCER TYPE 2 SUSCEPTIBILITY PROTEIN"/>
    <property type="match status" value="1"/>
</dbReference>
<evidence type="ECO:0000313" key="4">
    <source>
        <dbReference type="Proteomes" id="UP001212152"/>
    </source>
</evidence>
<feature type="compositionally biased region" description="Basic and acidic residues" evidence="1">
    <location>
        <begin position="1838"/>
        <end position="1848"/>
    </location>
</feature>
<proteinExistence type="predicted"/>